<evidence type="ECO:0008006" key="8">
    <source>
        <dbReference type="Google" id="ProtNLM"/>
    </source>
</evidence>
<evidence type="ECO:0000256" key="5">
    <source>
        <dbReference type="SAM" id="MobiDB-lite"/>
    </source>
</evidence>
<comment type="caution">
    <text evidence="6">The sequence shown here is derived from an EMBL/GenBank/DDBJ whole genome shotgun (WGS) entry which is preliminary data.</text>
</comment>
<dbReference type="AlphaFoldDB" id="A0A165LCB2"/>
<evidence type="ECO:0000256" key="2">
    <source>
        <dbReference type="ARBA" id="ARBA00022692"/>
    </source>
</evidence>
<dbReference type="SUPFAM" id="SSF74653">
    <property type="entry name" value="TolA/TonB C-terminal domain"/>
    <property type="match status" value="1"/>
</dbReference>
<evidence type="ECO:0000313" key="6">
    <source>
        <dbReference type="EMBL" id="KZK73846.1"/>
    </source>
</evidence>
<evidence type="ECO:0000313" key="7">
    <source>
        <dbReference type="Proteomes" id="UP000076481"/>
    </source>
</evidence>
<reference evidence="6 7" key="1">
    <citation type="submission" date="2016-03" db="EMBL/GenBank/DDBJ databases">
        <title>Speciation and ecological success in dimly lit waters: horizontal gene transfer in a green sulfur bacteria bloom unveiled by metagenomic assembly.</title>
        <authorList>
            <person name="Llorens-Mares T."/>
            <person name="Liu Z."/>
            <person name="Allen L.Z."/>
            <person name="Rusch D.B."/>
            <person name="Craig M.T."/>
            <person name="Dupont C.L."/>
            <person name="Bryant D.A."/>
            <person name="Casamayor E.O."/>
        </authorList>
    </citation>
    <scope>NUCLEOTIDE SEQUENCE [LARGE SCALE GENOMIC DNA]</scope>
    <source>
        <strain evidence="6">CIII</strain>
    </source>
</reference>
<dbReference type="GO" id="GO:0016020">
    <property type="term" value="C:membrane"/>
    <property type="evidence" value="ECO:0007669"/>
    <property type="project" value="UniProtKB-SubCell"/>
</dbReference>
<keyword evidence="3" id="KW-1133">Transmembrane helix</keyword>
<sequence length="286" mass="30161">MKKSGARFRAERPFSFWLALAVVMHLVLFAGLLAYQKWAAVRPFKPRIVTVSLLSMPGGGEPGGGGSPAAAVSEPAPAREPEPAPVPQPPKKPEVSAPEKKVLKVADPLKPKKTVPDPKSVPAEKAPDIQKAIADLKKKVDARAAAEKAASQDNLQRALSRLKASVSQGTGGSGSGSGSQGSGSGTGGGGGTADAYSAAVVEIINRNWNFNSQMLQRTDGMEVYVEILVLRDGTIQQIVFVKSSLSPYLNNSVKNALEKSSPLPPRSDGPPSERFKFVFTPKGIDR</sequence>
<feature type="region of interest" description="Disordered" evidence="5">
    <location>
        <begin position="256"/>
        <end position="276"/>
    </location>
</feature>
<dbReference type="NCBIfam" id="TIGR01352">
    <property type="entry name" value="tonB_Cterm"/>
    <property type="match status" value="1"/>
</dbReference>
<organism evidence="6 7">
    <name type="scientific">Pelodictyon luteolum</name>
    <dbReference type="NCBI Taxonomy" id="1100"/>
    <lineage>
        <taxon>Bacteria</taxon>
        <taxon>Pseudomonadati</taxon>
        <taxon>Chlorobiota</taxon>
        <taxon>Chlorobiia</taxon>
        <taxon>Chlorobiales</taxon>
        <taxon>Chlorobiaceae</taxon>
        <taxon>Chlorobium/Pelodictyon group</taxon>
        <taxon>Pelodictyon</taxon>
    </lineage>
</organism>
<dbReference type="Proteomes" id="UP000076481">
    <property type="component" value="Unassembled WGS sequence"/>
</dbReference>
<feature type="region of interest" description="Disordered" evidence="5">
    <location>
        <begin position="163"/>
        <end position="192"/>
    </location>
</feature>
<dbReference type="InterPro" id="IPR006260">
    <property type="entry name" value="TonB/TolA_C"/>
</dbReference>
<keyword evidence="4" id="KW-0472">Membrane</keyword>
<dbReference type="PANTHER" id="PTHR33446">
    <property type="entry name" value="PROTEIN TONB-RELATED"/>
    <property type="match status" value="1"/>
</dbReference>
<proteinExistence type="predicted"/>
<comment type="subcellular location">
    <subcellularLocation>
        <location evidence="1">Membrane</location>
        <topology evidence="1">Single-pass membrane protein</topology>
    </subcellularLocation>
</comment>
<gene>
    <name evidence="6" type="ORF">A3K90_03365</name>
</gene>
<keyword evidence="2" id="KW-0812">Transmembrane</keyword>
<dbReference type="InterPro" id="IPR051045">
    <property type="entry name" value="TonB-dependent_transducer"/>
</dbReference>
<dbReference type="Pfam" id="PF13103">
    <property type="entry name" value="TonB_2"/>
    <property type="match status" value="1"/>
</dbReference>
<evidence type="ECO:0000256" key="3">
    <source>
        <dbReference type="ARBA" id="ARBA00022989"/>
    </source>
</evidence>
<feature type="compositionally biased region" description="Basic and acidic residues" evidence="5">
    <location>
        <begin position="91"/>
        <end position="116"/>
    </location>
</feature>
<name>A0A165LCB2_PELLU</name>
<dbReference type="RefSeq" id="WP_303682023.1">
    <property type="nucleotide sequence ID" value="NZ_LVWG01000033.1"/>
</dbReference>
<dbReference type="Gene3D" id="3.30.1150.10">
    <property type="match status" value="1"/>
</dbReference>
<evidence type="ECO:0000256" key="1">
    <source>
        <dbReference type="ARBA" id="ARBA00004167"/>
    </source>
</evidence>
<feature type="compositionally biased region" description="Gly residues" evidence="5">
    <location>
        <begin position="169"/>
        <end position="192"/>
    </location>
</feature>
<evidence type="ECO:0000256" key="4">
    <source>
        <dbReference type="ARBA" id="ARBA00023136"/>
    </source>
</evidence>
<accession>A0A165LCB2</accession>
<dbReference type="EMBL" id="LVWG01000033">
    <property type="protein sequence ID" value="KZK73846.1"/>
    <property type="molecule type" value="Genomic_DNA"/>
</dbReference>
<feature type="region of interest" description="Disordered" evidence="5">
    <location>
        <begin position="59"/>
        <end position="128"/>
    </location>
</feature>
<protein>
    <recommendedName>
        <fullName evidence="8">Cell division and transport-associated protein TolA</fullName>
    </recommendedName>
</protein>